<name>A0ABY6MFQ6_9BACT</name>
<dbReference type="Proteomes" id="UP001163156">
    <property type="component" value="Chromosome"/>
</dbReference>
<accession>A0ABY6MFQ6</accession>
<evidence type="ECO:0000313" key="1">
    <source>
        <dbReference type="EMBL" id="UZD21790.1"/>
    </source>
</evidence>
<proteinExistence type="predicted"/>
<sequence length="160" mass="18037">MKKPIIFLLLAIFCLSCKEDEAPVVILNGDYVNTVKSETEQLTEMTFMRFRSNGDLTVSYYRQVVPEGGNCLNTVRKGTYRIVGDEFTFTVLETLRPDPAAFDLNGECLTTAQLVNLQGSDPILLKGTLKQSDSKLNFDLTYNCEPQNYCPELSFNQVIE</sequence>
<organism evidence="1 2">
    <name type="scientific">Algoriphagus halophytocola</name>
    <dbReference type="NCBI Taxonomy" id="2991499"/>
    <lineage>
        <taxon>Bacteria</taxon>
        <taxon>Pseudomonadati</taxon>
        <taxon>Bacteroidota</taxon>
        <taxon>Cytophagia</taxon>
        <taxon>Cytophagales</taxon>
        <taxon>Cyclobacteriaceae</taxon>
        <taxon>Algoriphagus</taxon>
    </lineage>
</organism>
<dbReference type="EMBL" id="CP110226">
    <property type="protein sequence ID" value="UZD21790.1"/>
    <property type="molecule type" value="Genomic_DNA"/>
</dbReference>
<keyword evidence="2" id="KW-1185">Reference proteome</keyword>
<reference evidence="1" key="1">
    <citation type="submission" date="2022-10" db="EMBL/GenBank/DDBJ databases">
        <title>Algoriphagus sp. a novel bacteria isolate from halophytes salicornia europaea.</title>
        <authorList>
            <person name="Peng Y."/>
            <person name="Jiang L."/>
            <person name="Lee J."/>
        </authorList>
    </citation>
    <scope>NUCLEOTIDE SEQUENCE</scope>
    <source>
        <strain evidence="1">TR-M5</strain>
    </source>
</reference>
<gene>
    <name evidence="1" type="ORF">OM944_14075</name>
</gene>
<protein>
    <recommendedName>
        <fullName evidence="3">Lipocalin-like domain-containing protein</fullName>
    </recommendedName>
</protein>
<dbReference type="RefSeq" id="WP_264808258.1">
    <property type="nucleotide sequence ID" value="NZ_CP110226.1"/>
</dbReference>
<evidence type="ECO:0000313" key="2">
    <source>
        <dbReference type="Proteomes" id="UP001163156"/>
    </source>
</evidence>
<evidence type="ECO:0008006" key="3">
    <source>
        <dbReference type="Google" id="ProtNLM"/>
    </source>
</evidence>